<reference evidence="10" key="1">
    <citation type="journal article" date="2021" name="PeerJ">
        <title>Extensive microbial diversity within the chicken gut microbiome revealed by metagenomics and culture.</title>
        <authorList>
            <person name="Gilroy R."/>
            <person name="Ravi A."/>
            <person name="Getino M."/>
            <person name="Pursley I."/>
            <person name="Horton D.L."/>
            <person name="Alikhan N.F."/>
            <person name="Baker D."/>
            <person name="Gharbi K."/>
            <person name="Hall N."/>
            <person name="Watson M."/>
            <person name="Adriaenssens E.M."/>
            <person name="Foster-Nyarko E."/>
            <person name="Jarju S."/>
            <person name="Secka A."/>
            <person name="Antonio M."/>
            <person name="Oren A."/>
            <person name="Chaudhuri R.R."/>
            <person name="La Ragione R."/>
            <person name="Hildebrand F."/>
            <person name="Pallen M.J."/>
        </authorList>
    </citation>
    <scope>NUCLEOTIDE SEQUENCE</scope>
    <source>
        <strain evidence="10">23274</strain>
    </source>
</reference>
<keyword evidence="4 8" id="KW-0808">Transferase</keyword>
<evidence type="ECO:0000256" key="1">
    <source>
        <dbReference type="ARBA" id="ARBA00004141"/>
    </source>
</evidence>
<keyword evidence="5 8" id="KW-0812">Transmembrane</keyword>
<sequence length="293" mass="32035">MGKAKYYIASFRLRTLPLSVAGIISGSLLARADGYFHLPTFLLALATTLCLQILSNLCNELGDLQKGTDNADRLGPIRSIQSGALSLKEFKRAILLFVLFSVGFGSVLVYTAFESLLTRDGIIMLLLGAAAIAAAIKYTVGKGAYGYRGLGDLFVFLFFGLLSVMGAYFLMSHRVDALVFLPASSIGLLSMGVLNLNNMRDMENDRRCGKRTIPVIIGIKRAKVYQFALIIAAFVCMTIYTVFHDCRPEKFLFLLTLPIFVLHLKQVAQSKGRALDAQLKVVSLSTLLFALLG</sequence>
<dbReference type="GO" id="GO:0042371">
    <property type="term" value="P:vitamin K biosynthetic process"/>
    <property type="evidence" value="ECO:0007669"/>
    <property type="project" value="TreeGrafter"/>
</dbReference>
<dbReference type="EC" id="2.5.1.74" evidence="8 9"/>
<dbReference type="EMBL" id="DXFT01000199">
    <property type="protein sequence ID" value="HIX04458.1"/>
    <property type="molecule type" value="Genomic_DNA"/>
</dbReference>
<comment type="catalytic activity">
    <reaction evidence="8">
        <text>an all-trans-polyprenyl diphosphate + 1,4-dihydroxy-2-naphthoate + H(+) = a 2-demethylmenaquinol + CO2 + diphosphate</text>
        <dbReference type="Rhea" id="RHEA:26478"/>
        <dbReference type="Rhea" id="RHEA-COMP:9563"/>
        <dbReference type="Rhea" id="RHEA-COMP:9564"/>
        <dbReference type="ChEBI" id="CHEBI:11173"/>
        <dbReference type="ChEBI" id="CHEBI:15378"/>
        <dbReference type="ChEBI" id="CHEBI:16526"/>
        <dbReference type="ChEBI" id="CHEBI:33019"/>
        <dbReference type="ChEBI" id="CHEBI:55437"/>
        <dbReference type="ChEBI" id="CHEBI:58914"/>
        <dbReference type="EC" id="2.5.1.74"/>
    </reaction>
</comment>
<comment type="subcellular location">
    <subcellularLocation>
        <location evidence="8">Cell membrane</location>
        <topology evidence="8">Multi-pass membrane protein</topology>
    </subcellularLocation>
    <subcellularLocation>
        <location evidence="1">Membrane</location>
        <topology evidence="1">Multi-pass membrane protein</topology>
    </subcellularLocation>
</comment>
<dbReference type="InterPro" id="IPR000537">
    <property type="entry name" value="UbiA_prenyltransferase"/>
</dbReference>
<dbReference type="Proteomes" id="UP000824202">
    <property type="component" value="Unassembled WGS sequence"/>
</dbReference>
<evidence type="ECO:0000313" key="11">
    <source>
        <dbReference type="Proteomes" id="UP000824202"/>
    </source>
</evidence>
<feature type="transmembrane region" description="Helical" evidence="8">
    <location>
        <begin position="12"/>
        <end position="30"/>
    </location>
</feature>
<evidence type="ECO:0000256" key="4">
    <source>
        <dbReference type="ARBA" id="ARBA00022679"/>
    </source>
</evidence>
<organism evidence="10 11">
    <name type="scientific">Candidatus Odoribacter faecigallinarum</name>
    <dbReference type="NCBI Taxonomy" id="2838706"/>
    <lineage>
        <taxon>Bacteria</taxon>
        <taxon>Pseudomonadati</taxon>
        <taxon>Bacteroidota</taxon>
        <taxon>Bacteroidia</taxon>
        <taxon>Bacteroidales</taxon>
        <taxon>Odoribacteraceae</taxon>
        <taxon>Odoribacter</taxon>
    </lineage>
</organism>
<dbReference type="GO" id="GO:0005886">
    <property type="term" value="C:plasma membrane"/>
    <property type="evidence" value="ECO:0007669"/>
    <property type="project" value="UniProtKB-SubCell"/>
</dbReference>
<evidence type="ECO:0000256" key="5">
    <source>
        <dbReference type="ARBA" id="ARBA00022692"/>
    </source>
</evidence>
<keyword evidence="3 8" id="KW-1003">Cell membrane</keyword>
<dbReference type="AlphaFoldDB" id="A0A9D1V1Y1"/>
<evidence type="ECO:0000256" key="7">
    <source>
        <dbReference type="ARBA" id="ARBA00023136"/>
    </source>
</evidence>
<name>A0A9D1V1Y1_9BACT</name>
<dbReference type="PIRSF" id="PIRSF005355">
    <property type="entry name" value="UBIAD1"/>
    <property type="match status" value="1"/>
</dbReference>
<protein>
    <recommendedName>
        <fullName evidence="8 9">1,4-dihydroxy-2-naphthoate octaprenyltransferase</fullName>
        <shortName evidence="8">DHNA-octaprenyltransferase</shortName>
        <ecNumber evidence="8 9">2.5.1.74</ecNumber>
    </recommendedName>
</protein>
<proteinExistence type="inferred from homology"/>
<comment type="caution">
    <text evidence="10">The sequence shown here is derived from an EMBL/GenBank/DDBJ whole genome shotgun (WGS) entry which is preliminary data.</text>
</comment>
<keyword evidence="2 8" id="KW-0474">Menaquinone biosynthesis</keyword>
<dbReference type="InterPro" id="IPR044878">
    <property type="entry name" value="UbiA_sf"/>
</dbReference>
<feature type="transmembrane region" description="Helical" evidence="8">
    <location>
        <begin position="122"/>
        <end position="141"/>
    </location>
</feature>
<evidence type="ECO:0000256" key="8">
    <source>
        <dbReference type="HAMAP-Rule" id="MF_01937"/>
    </source>
</evidence>
<accession>A0A9D1V1Y1</accession>
<evidence type="ECO:0000256" key="2">
    <source>
        <dbReference type="ARBA" id="ARBA00022428"/>
    </source>
</evidence>
<dbReference type="CDD" id="cd13962">
    <property type="entry name" value="PT_UbiA_UBIAD1"/>
    <property type="match status" value="1"/>
</dbReference>
<evidence type="ECO:0000256" key="9">
    <source>
        <dbReference type="NCBIfam" id="TIGR00751"/>
    </source>
</evidence>
<keyword evidence="6 8" id="KW-1133">Transmembrane helix</keyword>
<dbReference type="GO" id="GO:0009234">
    <property type="term" value="P:menaquinone biosynthetic process"/>
    <property type="evidence" value="ECO:0007669"/>
    <property type="project" value="UniProtKB-UniRule"/>
</dbReference>
<keyword evidence="7 8" id="KW-0472">Membrane</keyword>
<evidence type="ECO:0000256" key="6">
    <source>
        <dbReference type="ARBA" id="ARBA00022989"/>
    </source>
</evidence>
<dbReference type="InterPro" id="IPR004657">
    <property type="entry name" value="MenA"/>
</dbReference>
<feature type="transmembrane region" description="Helical" evidence="8">
    <location>
        <begin position="177"/>
        <end position="197"/>
    </location>
</feature>
<feature type="transmembrane region" description="Helical" evidence="8">
    <location>
        <begin position="36"/>
        <end position="57"/>
    </location>
</feature>
<dbReference type="HAMAP" id="MF_01937">
    <property type="entry name" value="MenA_1"/>
    <property type="match status" value="1"/>
</dbReference>
<dbReference type="NCBIfam" id="TIGR00751">
    <property type="entry name" value="menA"/>
    <property type="match status" value="1"/>
</dbReference>
<dbReference type="PANTHER" id="PTHR13929">
    <property type="entry name" value="1,4-DIHYDROXY-2-NAPHTHOATE OCTAPRENYLTRANSFERASE"/>
    <property type="match status" value="1"/>
</dbReference>
<evidence type="ECO:0000313" key="10">
    <source>
        <dbReference type="EMBL" id="HIX04458.1"/>
    </source>
</evidence>
<comment type="function">
    <text evidence="8">Conversion of 1,4-dihydroxy-2-naphthoate (DHNA) to demethylmenaquinone (DMK).</text>
</comment>
<feature type="transmembrane region" description="Helical" evidence="8">
    <location>
        <begin position="224"/>
        <end position="244"/>
    </location>
</feature>
<comment type="similarity">
    <text evidence="8">Belongs to the MenA family. Type 1 subfamily.</text>
</comment>
<comment type="pathway">
    <text evidence="8">Quinol/quinone metabolism; menaquinone biosynthesis; menaquinol from 1,4-dihydroxy-2-naphthoate: step 1/2.</text>
</comment>
<feature type="transmembrane region" description="Helical" evidence="8">
    <location>
        <begin position="153"/>
        <end position="171"/>
    </location>
</feature>
<dbReference type="Pfam" id="PF01040">
    <property type="entry name" value="UbiA"/>
    <property type="match status" value="1"/>
</dbReference>
<reference evidence="10" key="2">
    <citation type="submission" date="2021-04" db="EMBL/GenBank/DDBJ databases">
        <authorList>
            <person name="Gilroy R."/>
        </authorList>
    </citation>
    <scope>NUCLEOTIDE SEQUENCE</scope>
    <source>
        <strain evidence="10">23274</strain>
    </source>
</reference>
<evidence type="ECO:0000256" key="3">
    <source>
        <dbReference type="ARBA" id="ARBA00022475"/>
    </source>
</evidence>
<dbReference type="Gene3D" id="1.10.357.140">
    <property type="entry name" value="UbiA prenyltransferase"/>
    <property type="match status" value="1"/>
</dbReference>
<dbReference type="InterPro" id="IPR026046">
    <property type="entry name" value="UBIAD1"/>
</dbReference>
<dbReference type="PANTHER" id="PTHR13929:SF0">
    <property type="entry name" value="UBIA PRENYLTRANSFERASE DOMAIN-CONTAINING PROTEIN 1"/>
    <property type="match status" value="1"/>
</dbReference>
<feature type="transmembrane region" description="Helical" evidence="8">
    <location>
        <begin position="93"/>
        <end position="110"/>
    </location>
</feature>
<gene>
    <name evidence="8 10" type="primary">menA</name>
    <name evidence="10" type="ORF">H9863_10155</name>
</gene>
<dbReference type="GO" id="GO:0046428">
    <property type="term" value="F:1,4-dihydroxy-2-naphthoate polyprenyltransferase activity"/>
    <property type="evidence" value="ECO:0007669"/>
    <property type="project" value="UniProtKB-UniRule"/>
</dbReference>